<name>A0A7D4YUY8_9CAUD</name>
<protein>
    <submittedName>
        <fullName evidence="1">Uncharacterized protein</fullName>
    </submittedName>
</protein>
<reference evidence="1 2" key="1">
    <citation type="submission" date="2019-09" db="EMBL/GenBank/DDBJ databases">
        <authorList>
            <person name="Lin J."/>
            <person name="Cucic S."/>
            <person name="Klem A."/>
            <person name="Kropinski A."/>
            <person name="Anany H."/>
        </authorList>
    </citation>
    <scope>NUCLEOTIDE SEQUENCE [LARGE SCALE GENOMIC DNA]</scope>
</reference>
<dbReference type="Proteomes" id="UP000515779">
    <property type="component" value="Segment"/>
</dbReference>
<evidence type="ECO:0000313" key="2">
    <source>
        <dbReference type="Proteomes" id="UP000515779"/>
    </source>
</evidence>
<dbReference type="EMBL" id="MN445185">
    <property type="protein sequence ID" value="QKN86069.1"/>
    <property type="molecule type" value="Genomic_DNA"/>
</dbReference>
<organism evidence="1 2">
    <name type="scientific">Escherichia phage vB_EcoM_EC001</name>
    <dbReference type="NCBI Taxonomy" id="2739754"/>
    <lineage>
        <taxon>Viruses</taxon>
        <taxon>Duplodnaviria</taxon>
        <taxon>Heunggongvirae</taxon>
        <taxon>Uroviricota</taxon>
        <taxon>Caudoviricetes</taxon>
        <taxon>Chimalliviridae</taxon>
        <taxon>Seoulvirus</taxon>
        <taxon>Seoulvirus SPN3US</taxon>
    </lineage>
</organism>
<accession>A0A7D4YUY8</accession>
<proteinExistence type="predicted"/>
<evidence type="ECO:0000313" key="1">
    <source>
        <dbReference type="EMBL" id="QKN86069.1"/>
    </source>
</evidence>
<sequence>MLSIIQQTQAVDDWYRQAKIYQYGTREQQLAKFYRTLGDVAEGVQKMDNLKVAAAMGRSLWAFVGLLHFGKHTNVGDFVIPLDAAIKDRTTGNTKEFRLHNLFVVATEVVGLILQDEHEPHSYVTELHSLARQYRMLARICGLEFGRVIYNGHRVLINTKGEMNGIGLFVPASDDFTGDKLPGSRQMSGPAICLMFQTVLDSCVATHLAPYCHRPFKRDELPTINAALATTLNELLDKYVRDSVRWNRILFERVPEITAAYTDGGVNVVMNDDLLYLFESLKRDSI</sequence>
<gene>
    <name evidence="1" type="ORF">ACEC001_2260</name>
</gene>